<sequence length="230" mass="25349">MQIYLFLNGEQVGPYSVEQVQAMLGAGTLMPDTQAWHETLPTWVPVTQLVGGTAVTEEVVDEEVEIPGEGEVILRVTHQAEYSRGQLLLRTFLGVFYLVLPHAICLAVLGFAIDVCMLVAWFAILFTGQYPAVIYQFVVSVHQWGVRWVATVTNLGDGYPAFGLGNKGNAVSLQIIRPVTSSRLHCVLRILTPIYVGIPHGICLLFRQIAGIILFIVAFFAVLFTGKYPK</sequence>
<protein>
    <recommendedName>
        <fullName evidence="2">GYF domain-containing protein</fullName>
    </recommendedName>
</protein>
<feature type="non-terminal residue" evidence="3">
    <location>
        <position position="230"/>
    </location>
</feature>
<keyword evidence="1" id="KW-1133">Transmembrane helix</keyword>
<dbReference type="Pfam" id="PF14237">
    <property type="entry name" value="GYF_2"/>
    <property type="match status" value="1"/>
</dbReference>
<proteinExistence type="predicted"/>
<feature type="domain" description="GYF" evidence="2">
    <location>
        <begin position="4"/>
        <end position="48"/>
    </location>
</feature>
<evidence type="ECO:0000256" key="1">
    <source>
        <dbReference type="SAM" id="Phobius"/>
    </source>
</evidence>
<dbReference type="InterPro" id="IPR025498">
    <property type="entry name" value="DUF4389"/>
</dbReference>
<keyword evidence="1" id="KW-0472">Membrane</keyword>
<evidence type="ECO:0000259" key="2">
    <source>
        <dbReference type="Pfam" id="PF14237"/>
    </source>
</evidence>
<dbReference type="InterPro" id="IPR025640">
    <property type="entry name" value="GYF_2"/>
</dbReference>
<dbReference type="EMBL" id="UINC01131766">
    <property type="protein sequence ID" value="SVD13672.1"/>
    <property type="molecule type" value="Genomic_DNA"/>
</dbReference>
<dbReference type="AlphaFoldDB" id="A0A382SVT3"/>
<gene>
    <name evidence="3" type="ORF">METZ01_LOCUS366526</name>
</gene>
<evidence type="ECO:0000313" key="3">
    <source>
        <dbReference type="EMBL" id="SVD13672.1"/>
    </source>
</evidence>
<keyword evidence="1" id="KW-0812">Transmembrane</keyword>
<organism evidence="3">
    <name type="scientific">marine metagenome</name>
    <dbReference type="NCBI Taxonomy" id="408172"/>
    <lineage>
        <taxon>unclassified sequences</taxon>
        <taxon>metagenomes</taxon>
        <taxon>ecological metagenomes</taxon>
    </lineage>
</organism>
<accession>A0A382SVT3</accession>
<feature type="transmembrane region" description="Helical" evidence="1">
    <location>
        <begin position="87"/>
        <end position="113"/>
    </location>
</feature>
<feature type="transmembrane region" description="Helical" evidence="1">
    <location>
        <begin position="119"/>
        <end position="138"/>
    </location>
</feature>
<feature type="transmembrane region" description="Helical" evidence="1">
    <location>
        <begin position="204"/>
        <end position="224"/>
    </location>
</feature>
<reference evidence="3" key="1">
    <citation type="submission" date="2018-05" db="EMBL/GenBank/DDBJ databases">
        <authorList>
            <person name="Lanie J.A."/>
            <person name="Ng W.-L."/>
            <person name="Kazmierczak K.M."/>
            <person name="Andrzejewski T.M."/>
            <person name="Davidsen T.M."/>
            <person name="Wayne K.J."/>
            <person name="Tettelin H."/>
            <person name="Glass J.I."/>
            <person name="Rusch D."/>
            <person name="Podicherti R."/>
            <person name="Tsui H.-C.T."/>
            <person name="Winkler M.E."/>
        </authorList>
    </citation>
    <scope>NUCLEOTIDE SEQUENCE</scope>
</reference>
<name>A0A382SVT3_9ZZZZ</name>
<dbReference type="Pfam" id="PF14333">
    <property type="entry name" value="DUF4389"/>
    <property type="match status" value="1"/>
</dbReference>